<dbReference type="Pfam" id="PF19086">
    <property type="entry name" value="Terpene_syn_C_2"/>
    <property type="match status" value="1"/>
</dbReference>
<dbReference type="Gene3D" id="1.10.600.10">
    <property type="entry name" value="Farnesyl Diphosphate Synthase"/>
    <property type="match status" value="2"/>
</dbReference>
<evidence type="ECO:0000259" key="3">
    <source>
        <dbReference type="Pfam" id="PF03936"/>
    </source>
</evidence>
<evidence type="ECO:0000256" key="1">
    <source>
        <dbReference type="ARBA" id="ARBA00022723"/>
    </source>
</evidence>
<sequence length="89" mass="10391">MTKVNAMITTIDDVYDVYGILPELEQFTNAIHQCYEQDELERGDVQKSIQSYMHESGVTEVEAKAYIKQLTLETWKKLNKERQAIDSEF</sequence>
<dbReference type="AlphaFoldDB" id="A0A2U1P1H5"/>
<proteinExistence type="predicted"/>
<dbReference type="Pfam" id="PF03936">
    <property type="entry name" value="Terpene_synth_C"/>
    <property type="match status" value="1"/>
</dbReference>
<evidence type="ECO:0000256" key="2">
    <source>
        <dbReference type="ARBA" id="ARBA00022842"/>
    </source>
</evidence>
<gene>
    <name evidence="4" type="ORF">CTI12_AA205080</name>
</gene>
<dbReference type="PANTHER" id="PTHR31225:SF9">
    <property type="entry name" value="TERPENE SYNTHASE 10"/>
    <property type="match status" value="1"/>
</dbReference>
<protein>
    <recommendedName>
        <fullName evidence="3">Terpene synthase metal-binding domain-containing protein</fullName>
    </recommendedName>
</protein>
<evidence type="ECO:0000313" key="4">
    <source>
        <dbReference type="EMBL" id="PWA79616.1"/>
    </source>
</evidence>
<dbReference type="GO" id="GO:0010333">
    <property type="term" value="F:terpene synthase activity"/>
    <property type="evidence" value="ECO:0007669"/>
    <property type="project" value="InterPro"/>
</dbReference>
<dbReference type="OrthoDB" id="1936865at2759"/>
<dbReference type="InterPro" id="IPR005630">
    <property type="entry name" value="Terpene_synthase_metal-bd"/>
</dbReference>
<organism evidence="4 5">
    <name type="scientific">Artemisia annua</name>
    <name type="common">Sweet wormwood</name>
    <dbReference type="NCBI Taxonomy" id="35608"/>
    <lineage>
        <taxon>Eukaryota</taxon>
        <taxon>Viridiplantae</taxon>
        <taxon>Streptophyta</taxon>
        <taxon>Embryophyta</taxon>
        <taxon>Tracheophyta</taxon>
        <taxon>Spermatophyta</taxon>
        <taxon>Magnoliopsida</taxon>
        <taxon>eudicotyledons</taxon>
        <taxon>Gunneridae</taxon>
        <taxon>Pentapetalae</taxon>
        <taxon>asterids</taxon>
        <taxon>campanulids</taxon>
        <taxon>Asterales</taxon>
        <taxon>Asteraceae</taxon>
        <taxon>Asteroideae</taxon>
        <taxon>Anthemideae</taxon>
        <taxon>Artemisiinae</taxon>
        <taxon>Artemisia</taxon>
    </lineage>
</organism>
<dbReference type="EMBL" id="PKPP01001831">
    <property type="protein sequence ID" value="PWA79616.1"/>
    <property type="molecule type" value="Genomic_DNA"/>
</dbReference>
<dbReference type="GO" id="GO:0000287">
    <property type="term" value="F:magnesium ion binding"/>
    <property type="evidence" value="ECO:0007669"/>
    <property type="project" value="InterPro"/>
</dbReference>
<dbReference type="InterPro" id="IPR008949">
    <property type="entry name" value="Isoprenoid_synthase_dom_sf"/>
</dbReference>
<keyword evidence="5" id="KW-1185">Reference proteome</keyword>
<dbReference type="SUPFAM" id="SSF48576">
    <property type="entry name" value="Terpenoid synthases"/>
    <property type="match status" value="2"/>
</dbReference>
<name>A0A2U1P1H5_ARTAN</name>
<accession>A0A2U1P1H5</accession>
<dbReference type="GO" id="GO:0016114">
    <property type="term" value="P:terpenoid biosynthetic process"/>
    <property type="evidence" value="ECO:0007669"/>
    <property type="project" value="InterPro"/>
</dbReference>
<dbReference type="PANTHER" id="PTHR31225">
    <property type="entry name" value="OS04G0344100 PROTEIN-RELATED"/>
    <property type="match status" value="1"/>
</dbReference>
<feature type="domain" description="Terpene synthase metal-binding" evidence="3">
    <location>
        <begin position="1"/>
        <end position="34"/>
    </location>
</feature>
<keyword evidence="1" id="KW-0479">Metal-binding</keyword>
<dbReference type="InterPro" id="IPR050148">
    <property type="entry name" value="Terpene_synthase-like"/>
</dbReference>
<evidence type="ECO:0000313" key="5">
    <source>
        <dbReference type="Proteomes" id="UP000245207"/>
    </source>
</evidence>
<reference evidence="4 5" key="1">
    <citation type="journal article" date="2018" name="Mol. Plant">
        <title>The genome of Artemisia annua provides insight into the evolution of Asteraceae family and artemisinin biosynthesis.</title>
        <authorList>
            <person name="Shen Q."/>
            <person name="Zhang L."/>
            <person name="Liao Z."/>
            <person name="Wang S."/>
            <person name="Yan T."/>
            <person name="Shi P."/>
            <person name="Liu M."/>
            <person name="Fu X."/>
            <person name="Pan Q."/>
            <person name="Wang Y."/>
            <person name="Lv Z."/>
            <person name="Lu X."/>
            <person name="Zhang F."/>
            <person name="Jiang W."/>
            <person name="Ma Y."/>
            <person name="Chen M."/>
            <person name="Hao X."/>
            <person name="Li L."/>
            <person name="Tang Y."/>
            <person name="Lv G."/>
            <person name="Zhou Y."/>
            <person name="Sun X."/>
            <person name="Brodelius P.E."/>
            <person name="Rose J.K.C."/>
            <person name="Tang K."/>
        </authorList>
    </citation>
    <scope>NUCLEOTIDE SEQUENCE [LARGE SCALE GENOMIC DNA]</scope>
    <source>
        <strain evidence="5">cv. Huhao1</strain>
        <tissue evidence="4">Leaf</tissue>
    </source>
</reference>
<keyword evidence="2" id="KW-0460">Magnesium</keyword>
<comment type="caution">
    <text evidence="4">The sequence shown here is derived from an EMBL/GenBank/DDBJ whole genome shotgun (WGS) entry which is preliminary data.</text>
</comment>
<dbReference type="Proteomes" id="UP000245207">
    <property type="component" value="Unassembled WGS sequence"/>
</dbReference>